<comment type="caution">
    <text evidence="4">The sequence shown here is derived from an EMBL/GenBank/DDBJ whole genome shotgun (WGS) entry which is preliminary data.</text>
</comment>
<dbReference type="GO" id="GO:0032233">
    <property type="term" value="P:positive regulation of actin filament bundle assembly"/>
    <property type="evidence" value="ECO:0007669"/>
    <property type="project" value="TreeGrafter"/>
</dbReference>
<feature type="compositionally biased region" description="Low complexity" evidence="1">
    <location>
        <begin position="186"/>
        <end position="236"/>
    </location>
</feature>
<name>A0A7K7RHH5_9PASS</name>
<dbReference type="Pfam" id="PF08397">
    <property type="entry name" value="IMD"/>
    <property type="match status" value="1"/>
</dbReference>
<dbReference type="GO" id="GO:0003779">
    <property type="term" value="F:actin binding"/>
    <property type="evidence" value="ECO:0007669"/>
    <property type="project" value="InterPro"/>
</dbReference>
<feature type="compositionally biased region" description="Low complexity" evidence="1">
    <location>
        <begin position="368"/>
        <end position="381"/>
    </location>
</feature>
<dbReference type="Gene3D" id="1.20.1270.60">
    <property type="entry name" value="Arfaptin homology (AH) domain/BAR domain"/>
    <property type="match status" value="1"/>
</dbReference>
<proteinExistence type="predicted"/>
<feature type="non-terminal residue" evidence="4">
    <location>
        <position position="1"/>
    </location>
</feature>
<dbReference type="PROSITE" id="PS51082">
    <property type="entry name" value="WH2"/>
    <property type="match status" value="1"/>
</dbReference>
<feature type="compositionally biased region" description="Polar residues" evidence="1">
    <location>
        <begin position="246"/>
        <end position="266"/>
    </location>
</feature>
<evidence type="ECO:0000259" key="3">
    <source>
        <dbReference type="PROSITE" id="PS51338"/>
    </source>
</evidence>
<dbReference type="InterPro" id="IPR003124">
    <property type="entry name" value="WH2_dom"/>
</dbReference>
<dbReference type="InterPro" id="IPR030127">
    <property type="entry name" value="MTSS1/MTSS2"/>
</dbReference>
<dbReference type="EMBL" id="VZSU01000403">
    <property type="protein sequence ID" value="NWZ91712.1"/>
    <property type="molecule type" value="Genomic_DNA"/>
</dbReference>
<evidence type="ECO:0000313" key="4">
    <source>
        <dbReference type="EMBL" id="NWZ91712.1"/>
    </source>
</evidence>
<accession>A0A7K7RHH5</accession>
<feature type="non-terminal residue" evidence="4">
    <location>
        <position position="628"/>
    </location>
</feature>
<organism evidence="4 5">
    <name type="scientific">Nesospiza acunhae</name>
    <dbReference type="NCBI Taxonomy" id="381881"/>
    <lineage>
        <taxon>Eukaryota</taxon>
        <taxon>Metazoa</taxon>
        <taxon>Chordata</taxon>
        <taxon>Craniata</taxon>
        <taxon>Vertebrata</taxon>
        <taxon>Euteleostomi</taxon>
        <taxon>Archelosauria</taxon>
        <taxon>Archosauria</taxon>
        <taxon>Dinosauria</taxon>
        <taxon>Saurischia</taxon>
        <taxon>Theropoda</taxon>
        <taxon>Coelurosauria</taxon>
        <taxon>Aves</taxon>
        <taxon>Neognathae</taxon>
        <taxon>Neoaves</taxon>
        <taxon>Telluraves</taxon>
        <taxon>Australaves</taxon>
        <taxon>Passeriformes</taxon>
        <taxon>Thraupidae</taxon>
        <taxon>Nesospiza</taxon>
    </lineage>
</organism>
<keyword evidence="5" id="KW-1185">Reference proteome</keyword>
<sequence length="628" mass="67590">GGTREIGSALTRMCMRHRSIESKLRQFSSALIDCLINPLQEQMEEWKKVANQLDKDHAKEYKKARQEIKKKSSDTLKLQKKAKKGRGDIQPQLDSALQDVNDKYLLLEETEKQAVRKALIEERGRFCAFISMLRPVIEEEISMLGEITHLQTISDDLKSLTMDPHKLPSSSEQVILDLKGSDYSWSYQTPPSSPSTTMSRKSSVCSSLNSVNSSDSRSSGSHSHSPSSHYRYRSSNLPQQAPMRLSSVSSHDSGFMSQDAFQSKSPSPMPPEAPNQLSNGFYHCSLSSDPSVASVGAGPFPHFPLVSRTWTRAPSALLPDYVHYYTIGPGMLPSSKIPSWKDWAKPGPYDQPVVNTLQRRKDKREPDANGAAPSGAPAAPEEPQRPRSMTVSAATRGEEMEACEELALALSRGLQLDTQRSSRDSLQCSSGYSTQTTTPCCSEDTIPSQGLPTTLGPVMATPGVATIRRTPSTKPSVRRGTIGGGPIPIKTPVIPVKTPTVPDIPGGLPGALAGTEECPEQSLESPAAGEGGQAVASVPSWSGQAAVNPPASGQKAGTAEEQRQAVPEGEEGERDGSSSLAPAGPMELEPGELSPGDAPQGEDMLNAIRRGVKLKKTTTNDRSAPRIS</sequence>
<feature type="compositionally biased region" description="Low complexity" evidence="1">
    <location>
        <begin position="487"/>
        <end position="501"/>
    </location>
</feature>
<dbReference type="PANTHER" id="PTHR15708:SF10">
    <property type="entry name" value="PROTEIN MTSS 1"/>
    <property type="match status" value="1"/>
</dbReference>
<dbReference type="GO" id="GO:0015629">
    <property type="term" value="C:actin cytoskeleton"/>
    <property type="evidence" value="ECO:0007669"/>
    <property type="project" value="TreeGrafter"/>
</dbReference>
<dbReference type="GO" id="GO:0034334">
    <property type="term" value="P:adherens junction maintenance"/>
    <property type="evidence" value="ECO:0007669"/>
    <property type="project" value="TreeGrafter"/>
</dbReference>
<dbReference type="InterPro" id="IPR013606">
    <property type="entry name" value="I-BAR_dom"/>
</dbReference>
<evidence type="ECO:0000256" key="1">
    <source>
        <dbReference type="SAM" id="MobiDB-lite"/>
    </source>
</evidence>
<dbReference type="Proteomes" id="UP000549091">
    <property type="component" value="Unassembled WGS sequence"/>
</dbReference>
<protein>
    <submittedName>
        <fullName evidence="4">MTSS1 protein</fullName>
    </submittedName>
</protein>
<feature type="region of interest" description="Disordered" evidence="1">
    <location>
        <begin position="414"/>
        <end position="441"/>
    </location>
</feature>
<feature type="region of interest" description="Disordered" evidence="1">
    <location>
        <begin position="186"/>
        <end position="278"/>
    </location>
</feature>
<feature type="region of interest" description="Disordered" evidence="1">
    <location>
        <begin position="468"/>
        <end position="628"/>
    </location>
</feature>
<dbReference type="FunFam" id="1.20.1270.60:FF:000066">
    <property type="entry name" value="Metastasis suppressor protein 1"/>
    <property type="match status" value="1"/>
</dbReference>
<evidence type="ECO:0000313" key="5">
    <source>
        <dbReference type="Proteomes" id="UP000549091"/>
    </source>
</evidence>
<dbReference type="GO" id="GO:0005543">
    <property type="term" value="F:phospholipid binding"/>
    <property type="evidence" value="ECO:0007669"/>
    <property type="project" value="TreeGrafter"/>
</dbReference>
<dbReference type="GO" id="GO:0007009">
    <property type="term" value="P:plasma membrane organization"/>
    <property type="evidence" value="ECO:0007669"/>
    <property type="project" value="InterPro"/>
</dbReference>
<gene>
    <name evidence="4" type="primary">Mtss1</name>
    <name evidence="4" type="ORF">NESACU_R11074</name>
</gene>
<dbReference type="GO" id="GO:0009898">
    <property type="term" value="C:cytoplasmic side of plasma membrane"/>
    <property type="evidence" value="ECO:0007669"/>
    <property type="project" value="TreeGrafter"/>
</dbReference>
<dbReference type="SUPFAM" id="SSF103657">
    <property type="entry name" value="BAR/IMD domain-like"/>
    <property type="match status" value="1"/>
</dbReference>
<dbReference type="PANTHER" id="PTHR15708">
    <property type="entry name" value="ACTIN BUNDLING/MISSING IN METASTASIS-RELATED"/>
    <property type="match status" value="1"/>
</dbReference>
<feature type="domain" description="WH2" evidence="2">
    <location>
        <begin position="600"/>
        <end position="617"/>
    </location>
</feature>
<feature type="compositionally biased region" description="Polar residues" evidence="1">
    <location>
        <begin position="416"/>
        <end position="441"/>
    </location>
</feature>
<dbReference type="InterPro" id="IPR027267">
    <property type="entry name" value="AH/BAR_dom_sf"/>
</dbReference>
<reference evidence="4 5" key="1">
    <citation type="submission" date="2019-09" db="EMBL/GenBank/DDBJ databases">
        <title>Bird 10,000 Genomes (B10K) Project - Family phase.</title>
        <authorList>
            <person name="Zhang G."/>
        </authorList>
    </citation>
    <scope>NUCLEOTIDE SEQUENCE [LARGE SCALE GENOMIC DNA]</scope>
    <source>
        <strain evidence="4">OUT-0053</strain>
        <tissue evidence="4">Muscle</tissue>
    </source>
</reference>
<dbReference type="PROSITE" id="PS51338">
    <property type="entry name" value="IMD"/>
    <property type="match status" value="1"/>
</dbReference>
<feature type="domain" description="IMD" evidence="3">
    <location>
        <begin position="1"/>
        <end position="181"/>
    </location>
</feature>
<feature type="region of interest" description="Disordered" evidence="1">
    <location>
        <begin position="358"/>
        <end position="398"/>
    </location>
</feature>
<dbReference type="Pfam" id="PF02205">
    <property type="entry name" value="WH2"/>
    <property type="match status" value="1"/>
</dbReference>
<dbReference type="CDD" id="cd22060">
    <property type="entry name" value="WH2_MTSS1"/>
    <property type="match status" value="1"/>
</dbReference>
<feature type="region of interest" description="Disordered" evidence="1">
    <location>
        <begin position="70"/>
        <end position="90"/>
    </location>
</feature>
<evidence type="ECO:0000259" key="2">
    <source>
        <dbReference type="PROSITE" id="PS51082"/>
    </source>
</evidence>
<dbReference type="AlphaFoldDB" id="A0A7K7RHH5"/>